<keyword evidence="2 8" id="KW-0808">Transferase</keyword>
<evidence type="ECO:0000256" key="6">
    <source>
        <dbReference type="ARBA" id="ARBA00047615"/>
    </source>
</evidence>
<dbReference type="SUPFAM" id="SSF52540">
    <property type="entry name" value="P-loop containing nucleoside triphosphate hydrolases"/>
    <property type="match status" value="1"/>
</dbReference>
<dbReference type="HAMAP" id="MF_00238">
    <property type="entry name" value="Cytidyl_kinase_type1"/>
    <property type="match status" value="1"/>
</dbReference>
<accession>A0A6N8U7B5</accession>
<dbReference type="Proteomes" id="UP000434036">
    <property type="component" value="Unassembled WGS sequence"/>
</dbReference>
<dbReference type="Gene3D" id="3.40.50.300">
    <property type="entry name" value="P-loop containing nucleotide triphosphate hydrolases"/>
    <property type="match status" value="1"/>
</dbReference>
<dbReference type="InterPro" id="IPR011994">
    <property type="entry name" value="Cytidylate_kinase_dom"/>
</dbReference>
<dbReference type="Pfam" id="PF02224">
    <property type="entry name" value="Cytidylate_kin"/>
    <property type="match status" value="1"/>
</dbReference>
<evidence type="ECO:0000259" key="9">
    <source>
        <dbReference type="Pfam" id="PF02224"/>
    </source>
</evidence>
<evidence type="ECO:0000256" key="4">
    <source>
        <dbReference type="ARBA" id="ARBA00022777"/>
    </source>
</evidence>
<sequence>MKINIAIDGPSAAGKSTIAKRLAKQLGYAYLDTGAMYRCVGYEASRRHIAMDDEQSLNKLIKQIRITFDEHGNVYMNDENVSDSIRDSAVSAAASKVSVFPKVREQLVAMQKEIAKSKGYILDGRDIGTVVLPDAELKIYMVASVEARAKRRCLEYQQKQHPVSYETVFKDIEQRDYRDSHRAASPLKQAEDAVLIDTSEMSIDEVVKTVMDLVAHVKGDVS</sequence>
<feature type="binding site" evidence="8">
    <location>
        <begin position="9"/>
        <end position="17"/>
    </location>
    <ligand>
        <name>ATP</name>
        <dbReference type="ChEBI" id="CHEBI:30616"/>
    </ligand>
</feature>
<dbReference type="PANTHER" id="PTHR21299:SF2">
    <property type="entry name" value="CYTIDYLATE KINASE"/>
    <property type="match status" value="1"/>
</dbReference>
<dbReference type="RefSeq" id="WP_160625171.1">
    <property type="nucleotide sequence ID" value="NZ_WUUQ01000002.1"/>
</dbReference>
<keyword evidence="5 8" id="KW-0067">ATP-binding</keyword>
<dbReference type="EMBL" id="WUUQ01000002">
    <property type="protein sequence ID" value="MXQ73761.1"/>
    <property type="molecule type" value="Genomic_DNA"/>
</dbReference>
<comment type="caution">
    <text evidence="10">The sequence shown here is derived from an EMBL/GenBank/DDBJ whole genome shotgun (WGS) entry which is preliminary data.</text>
</comment>
<evidence type="ECO:0000313" key="11">
    <source>
        <dbReference type="Proteomes" id="UP000434036"/>
    </source>
</evidence>
<dbReference type="GO" id="GO:0006220">
    <property type="term" value="P:pyrimidine nucleotide metabolic process"/>
    <property type="evidence" value="ECO:0007669"/>
    <property type="project" value="UniProtKB-UniRule"/>
</dbReference>
<comment type="subcellular location">
    <subcellularLocation>
        <location evidence="8">Cytoplasm</location>
    </subcellularLocation>
</comment>
<organism evidence="10 11">
    <name type="scientific">Copranaerobaculum intestinale</name>
    <dbReference type="NCBI Taxonomy" id="2692629"/>
    <lineage>
        <taxon>Bacteria</taxon>
        <taxon>Bacillati</taxon>
        <taxon>Bacillota</taxon>
        <taxon>Erysipelotrichia</taxon>
        <taxon>Erysipelotrichales</taxon>
        <taxon>Erysipelotrichaceae</taxon>
        <taxon>Copranaerobaculum</taxon>
    </lineage>
</organism>
<dbReference type="GO" id="GO:0036431">
    <property type="term" value="F:dCMP kinase activity"/>
    <property type="evidence" value="ECO:0007669"/>
    <property type="project" value="InterPro"/>
</dbReference>
<evidence type="ECO:0000256" key="1">
    <source>
        <dbReference type="ARBA" id="ARBA00009427"/>
    </source>
</evidence>
<evidence type="ECO:0000256" key="2">
    <source>
        <dbReference type="ARBA" id="ARBA00022679"/>
    </source>
</evidence>
<dbReference type="GO" id="GO:0005524">
    <property type="term" value="F:ATP binding"/>
    <property type="evidence" value="ECO:0007669"/>
    <property type="project" value="UniProtKB-UniRule"/>
</dbReference>
<reference evidence="10 11" key="2">
    <citation type="submission" date="2020-01" db="EMBL/GenBank/DDBJ databases">
        <title>Clostridiaceae sp. nov. isolated from the gut of human by culturomics.</title>
        <authorList>
            <person name="Chang Y."/>
        </authorList>
    </citation>
    <scope>NUCLEOTIDE SEQUENCE [LARGE SCALE GENOMIC DNA]</scope>
    <source>
        <strain evidence="10 11">DONG20-135</strain>
    </source>
</reference>
<dbReference type="EC" id="2.7.4.25" evidence="8"/>
<evidence type="ECO:0000256" key="7">
    <source>
        <dbReference type="ARBA" id="ARBA00048478"/>
    </source>
</evidence>
<dbReference type="NCBIfam" id="TIGR00017">
    <property type="entry name" value="cmk"/>
    <property type="match status" value="1"/>
</dbReference>
<keyword evidence="8" id="KW-0963">Cytoplasm</keyword>
<gene>
    <name evidence="8" type="primary">cmk</name>
    <name evidence="10" type="ORF">GSF08_07395</name>
</gene>
<dbReference type="InterPro" id="IPR003136">
    <property type="entry name" value="Cytidylate_kin"/>
</dbReference>
<keyword evidence="11" id="KW-1185">Reference proteome</keyword>
<dbReference type="CDD" id="cd02020">
    <property type="entry name" value="CMPK"/>
    <property type="match status" value="1"/>
</dbReference>
<dbReference type="PANTHER" id="PTHR21299">
    <property type="entry name" value="CYTIDYLATE KINASE/PANTOATE-BETA-ALANINE LIGASE"/>
    <property type="match status" value="1"/>
</dbReference>
<proteinExistence type="inferred from homology"/>
<reference evidence="10 11" key="1">
    <citation type="submission" date="2019-12" db="EMBL/GenBank/DDBJ databases">
        <authorList>
            <person name="Yang R."/>
        </authorList>
    </citation>
    <scope>NUCLEOTIDE SEQUENCE [LARGE SCALE GENOMIC DNA]</scope>
    <source>
        <strain evidence="10 11">DONG20-135</strain>
    </source>
</reference>
<comment type="catalytic activity">
    <reaction evidence="6 8">
        <text>dCMP + ATP = dCDP + ADP</text>
        <dbReference type="Rhea" id="RHEA:25094"/>
        <dbReference type="ChEBI" id="CHEBI:30616"/>
        <dbReference type="ChEBI" id="CHEBI:57566"/>
        <dbReference type="ChEBI" id="CHEBI:58593"/>
        <dbReference type="ChEBI" id="CHEBI:456216"/>
        <dbReference type="EC" id="2.7.4.25"/>
    </reaction>
</comment>
<keyword evidence="3 8" id="KW-0547">Nucleotide-binding</keyword>
<comment type="similarity">
    <text evidence="1 8">Belongs to the cytidylate kinase family. Type 1 subfamily.</text>
</comment>
<evidence type="ECO:0000256" key="3">
    <source>
        <dbReference type="ARBA" id="ARBA00022741"/>
    </source>
</evidence>
<evidence type="ECO:0000256" key="8">
    <source>
        <dbReference type="HAMAP-Rule" id="MF_00238"/>
    </source>
</evidence>
<name>A0A6N8U7B5_9FIRM</name>
<comment type="catalytic activity">
    <reaction evidence="7 8">
        <text>CMP + ATP = CDP + ADP</text>
        <dbReference type="Rhea" id="RHEA:11600"/>
        <dbReference type="ChEBI" id="CHEBI:30616"/>
        <dbReference type="ChEBI" id="CHEBI:58069"/>
        <dbReference type="ChEBI" id="CHEBI:60377"/>
        <dbReference type="ChEBI" id="CHEBI:456216"/>
        <dbReference type="EC" id="2.7.4.25"/>
    </reaction>
</comment>
<dbReference type="InterPro" id="IPR027417">
    <property type="entry name" value="P-loop_NTPase"/>
</dbReference>
<dbReference type="GO" id="GO:0005829">
    <property type="term" value="C:cytosol"/>
    <property type="evidence" value="ECO:0007669"/>
    <property type="project" value="TreeGrafter"/>
</dbReference>
<evidence type="ECO:0000313" key="10">
    <source>
        <dbReference type="EMBL" id="MXQ73761.1"/>
    </source>
</evidence>
<dbReference type="AlphaFoldDB" id="A0A6N8U7B5"/>
<protein>
    <recommendedName>
        <fullName evidence="8">Cytidylate kinase</fullName>
        <shortName evidence="8">CK</shortName>
        <ecNumber evidence="8">2.7.4.25</ecNumber>
    </recommendedName>
    <alternativeName>
        <fullName evidence="8">Cytidine monophosphate kinase</fullName>
        <shortName evidence="8">CMP kinase</shortName>
    </alternativeName>
</protein>
<keyword evidence="4 8" id="KW-0418">Kinase</keyword>
<feature type="domain" description="Cytidylate kinase" evidence="9">
    <location>
        <begin position="5"/>
        <end position="214"/>
    </location>
</feature>
<dbReference type="GO" id="GO:0015949">
    <property type="term" value="P:nucleobase-containing small molecule interconversion"/>
    <property type="evidence" value="ECO:0007669"/>
    <property type="project" value="TreeGrafter"/>
</dbReference>
<evidence type="ECO:0000256" key="5">
    <source>
        <dbReference type="ARBA" id="ARBA00022840"/>
    </source>
</evidence>